<dbReference type="Proteomes" id="UP000026962">
    <property type="component" value="Chromosome 1"/>
</dbReference>
<dbReference type="OMA" id="KTRRTCK"/>
<keyword evidence="1" id="KW-0732">Signal</keyword>
<dbReference type="PANTHER" id="PTHR31044">
    <property type="entry name" value="BETA-1,3 GLUCANASE"/>
    <property type="match status" value="1"/>
</dbReference>
<dbReference type="Gramene" id="OPUNC01G08950.1">
    <property type="protein sequence ID" value="OPUNC01G08950.1"/>
    <property type="gene ID" value="OPUNC01G08950"/>
</dbReference>
<keyword evidence="5" id="KW-1185">Reference proteome</keyword>
<proteinExistence type="predicted"/>
<dbReference type="Gene3D" id="1.20.58.1040">
    <property type="match status" value="1"/>
</dbReference>
<reference evidence="4" key="2">
    <citation type="submission" date="2018-05" db="EMBL/GenBank/DDBJ databases">
        <title>OpunRS2 (Oryza punctata Reference Sequence Version 2).</title>
        <authorList>
            <person name="Zhang J."/>
            <person name="Kudrna D."/>
            <person name="Lee S."/>
            <person name="Talag J."/>
            <person name="Welchert J."/>
            <person name="Wing R.A."/>
        </authorList>
    </citation>
    <scope>NUCLEOTIDE SEQUENCE [LARGE SCALE GENOMIC DNA]</scope>
</reference>
<feature type="domain" description="X8" evidence="3">
    <location>
        <begin position="145"/>
        <end position="228"/>
    </location>
</feature>
<dbReference type="InterPro" id="IPR044788">
    <property type="entry name" value="X8_dom_prot"/>
</dbReference>
<dbReference type="AlphaFoldDB" id="A0A0E0JG96"/>
<organism evidence="4">
    <name type="scientific">Oryza punctata</name>
    <name type="common">Red rice</name>
    <dbReference type="NCBI Taxonomy" id="4537"/>
    <lineage>
        <taxon>Eukaryota</taxon>
        <taxon>Viridiplantae</taxon>
        <taxon>Streptophyta</taxon>
        <taxon>Embryophyta</taxon>
        <taxon>Tracheophyta</taxon>
        <taxon>Spermatophyta</taxon>
        <taxon>Magnoliopsida</taxon>
        <taxon>Liliopsida</taxon>
        <taxon>Poales</taxon>
        <taxon>Poaceae</taxon>
        <taxon>BOP clade</taxon>
        <taxon>Oryzoideae</taxon>
        <taxon>Oryzeae</taxon>
        <taxon>Oryzinae</taxon>
        <taxon>Oryza</taxon>
    </lineage>
</organism>
<evidence type="ECO:0000256" key="2">
    <source>
        <dbReference type="ARBA" id="ARBA00023157"/>
    </source>
</evidence>
<sequence>MALHPPAVALNSSHLDIGSDVASAVQFSRMALCTKEPARHRSGKVTYETERRRIRDKAIDGLNKHWPAYHVSASRVQMPHKKPELFILLKTRRTCKAWYWCWCLLQSKMARGAQPSASLLLFSLGLVLLYFSSGSTIRLAEGQKTWCVAKPSADDKVLTANLDYACSQVNCGVIQPGGPCFNPNNLVSHAAVAMNLYYAAHGRNAWNCYFQNSALVVQSDPSYGSCTYY</sequence>
<accession>A0A0E0JG96</accession>
<name>A0A0E0JG96_ORYPU</name>
<dbReference type="HOGENOM" id="CLU_1211468_0_0_1"/>
<protein>
    <recommendedName>
        <fullName evidence="3">X8 domain-containing protein</fullName>
    </recommendedName>
</protein>
<dbReference type="GO" id="GO:0009506">
    <property type="term" value="C:plasmodesma"/>
    <property type="evidence" value="ECO:0007669"/>
    <property type="project" value="UniProtKB-ARBA"/>
</dbReference>
<evidence type="ECO:0000313" key="5">
    <source>
        <dbReference type="Proteomes" id="UP000026962"/>
    </source>
</evidence>
<dbReference type="STRING" id="4537.A0A0E0JG96"/>
<dbReference type="eggNOG" id="ENOG502S230">
    <property type="taxonomic scope" value="Eukaryota"/>
</dbReference>
<dbReference type="PANTHER" id="PTHR31044:SF57">
    <property type="entry name" value="CARBOHYDRATE-BINDING X8 DOMAIN SUPERFAMILY PROTEIN"/>
    <property type="match status" value="1"/>
</dbReference>
<dbReference type="SMART" id="SM00768">
    <property type="entry name" value="X8"/>
    <property type="match status" value="1"/>
</dbReference>
<keyword evidence="2" id="KW-1015">Disulfide bond</keyword>
<dbReference type="InterPro" id="IPR012946">
    <property type="entry name" value="X8"/>
</dbReference>
<dbReference type="Pfam" id="PF07983">
    <property type="entry name" value="X8"/>
    <property type="match status" value="1"/>
</dbReference>
<evidence type="ECO:0000313" key="4">
    <source>
        <dbReference type="EnsemblPlants" id="OPUNC01G08950.1"/>
    </source>
</evidence>
<reference evidence="4" key="1">
    <citation type="submission" date="2015-04" db="UniProtKB">
        <authorList>
            <consortium name="EnsemblPlants"/>
        </authorList>
    </citation>
    <scope>IDENTIFICATION</scope>
</reference>
<evidence type="ECO:0000256" key="1">
    <source>
        <dbReference type="ARBA" id="ARBA00022729"/>
    </source>
</evidence>
<dbReference type="EnsemblPlants" id="OPUNC01G08950.1">
    <property type="protein sequence ID" value="OPUNC01G08950.1"/>
    <property type="gene ID" value="OPUNC01G08950"/>
</dbReference>
<evidence type="ECO:0000259" key="3">
    <source>
        <dbReference type="SMART" id="SM00768"/>
    </source>
</evidence>
<dbReference type="FunFam" id="1.20.58.1040:FF:000003">
    <property type="entry name" value="glucan endo-1,3-beta-glucosidase 7"/>
    <property type="match status" value="1"/>
</dbReference>